<dbReference type="InterPro" id="IPR023485">
    <property type="entry name" value="Ptyr_pPase"/>
</dbReference>
<dbReference type="PANTHER" id="PTHR11717:SF7">
    <property type="entry name" value="LOW MOLECULAR WEIGHT PHOSPHOTYROSINE PROTEIN PHOSPHATASE"/>
    <property type="match status" value="1"/>
</dbReference>
<proteinExistence type="inferred from homology"/>
<dbReference type="PRINTS" id="PR00719">
    <property type="entry name" value="LMWPTPASE"/>
</dbReference>
<dbReference type="InterPro" id="IPR050438">
    <property type="entry name" value="LMW_PTPase"/>
</dbReference>
<evidence type="ECO:0000256" key="5">
    <source>
        <dbReference type="PIRSR" id="PIRSR617867-1"/>
    </source>
</evidence>
<dbReference type="GO" id="GO:0004725">
    <property type="term" value="F:protein tyrosine phosphatase activity"/>
    <property type="evidence" value="ECO:0007669"/>
    <property type="project" value="UniProtKB-EC"/>
</dbReference>
<dbReference type="OrthoDB" id="9784339at2"/>
<evidence type="ECO:0000313" key="7">
    <source>
        <dbReference type="EMBL" id="SDL10295.1"/>
    </source>
</evidence>
<gene>
    <name evidence="7" type="ORF">SAMN04488242_0203</name>
</gene>
<dbReference type="Proteomes" id="UP000199475">
    <property type="component" value="Unassembled WGS sequence"/>
</dbReference>
<comment type="similarity">
    <text evidence="1">Belongs to the low molecular weight phosphotyrosine protein phosphatase family.</text>
</comment>
<dbReference type="EMBL" id="FNGP01000001">
    <property type="protein sequence ID" value="SDL10295.1"/>
    <property type="molecule type" value="Genomic_DNA"/>
</dbReference>
<feature type="domain" description="Phosphotyrosine protein phosphatase I" evidence="6">
    <location>
        <begin position="1"/>
        <end position="147"/>
    </location>
</feature>
<feature type="active site" description="Nucleophile" evidence="5">
    <location>
        <position position="13"/>
    </location>
</feature>
<dbReference type="PANTHER" id="PTHR11717">
    <property type="entry name" value="LOW MOLECULAR WEIGHT PROTEIN TYROSINE PHOSPHATASE"/>
    <property type="match status" value="1"/>
</dbReference>
<evidence type="ECO:0000259" key="6">
    <source>
        <dbReference type="SMART" id="SM00226"/>
    </source>
</evidence>
<organism evidence="7 8">
    <name type="scientific">Tessaracoccus oleiagri</name>
    <dbReference type="NCBI Taxonomy" id="686624"/>
    <lineage>
        <taxon>Bacteria</taxon>
        <taxon>Bacillati</taxon>
        <taxon>Actinomycetota</taxon>
        <taxon>Actinomycetes</taxon>
        <taxon>Propionibacteriales</taxon>
        <taxon>Propionibacteriaceae</taxon>
        <taxon>Tessaracoccus</taxon>
    </lineage>
</organism>
<feature type="active site" description="Nucleophile" evidence="5">
    <location>
        <position position="7"/>
    </location>
</feature>
<keyword evidence="4" id="KW-0904">Protein phosphatase</keyword>
<dbReference type="Pfam" id="PF01451">
    <property type="entry name" value="LMWPc"/>
    <property type="match status" value="1"/>
</dbReference>
<dbReference type="AlphaFoldDB" id="A0A1G9HBS8"/>
<reference evidence="7 8" key="1">
    <citation type="submission" date="2016-10" db="EMBL/GenBank/DDBJ databases">
        <authorList>
            <person name="de Groot N.N."/>
        </authorList>
    </citation>
    <scope>NUCLEOTIDE SEQUENCE [LARGE SCALE GENOMIC DNA]</scope>
    <source>
        <strain evidence="7 8">CGMCC 1.9159</strain>
    </source>
</reference>
<evidence type="ECO:0000256" key="3">
    <source>
        <dbReference type="ARBA" id="ARBA00022801"/>
    </source>
</evidence>
<evidence type="ECO:0000256" key="2">
    <source>
        <dbReference type="ARBA" id="ARBA00013064"/>
    </source>
</evidence>
<keyword evidence="8" id="KW-1185">Reference proteome</keyword>
<dbReference type="STRING" id="686624.SAMN04488242_0203"/>
<feature type="active site" description="Proton donor" evidence="5">
    <location>
        <position position="121"/>
    </location>
</feature>
<accession>A0A1G9HBS8</accession>
<dbReference type="Gene3D" id="3.40.50.2300">
    <property type="match status" value="1"/>
</dbReference>
<evidence type="ECO:0000313" key="8">
    <source>
        <dbReference type="Proteomes" id="UP000199475"/>
    </source>
</evidence>
<dbReference type="InterPro" id="IPR017867">
    <property type="entry name" value="Tyr_phospatase_low_mol_wt"/>
</dbReference>
<keyword evidence="3" id="KW-0378">Hydrolase</keyword>
<dbReference type="EC" id="3.1.3.48" evidence="2"/>
<name>A0A1G9HBS8_9ACTN</name>
<dbReference type="RefSeq" id="WP_093248081.1">
    <property type="nucleotide sequence ID" value="NZ_FNGP01000001.1"/>
</dbReference>
<evidence type="ECO:0000256" key="4">
    <source>
        <dbReference type="ARBA" id="ARBA00022912"/>
    </source>
</evidence>
<sequence>MHVMFICLGNICRSPMAERVARKLAAERGLDVRLTSAGTSAEEAGAPIDRRAQRLLRERGYDVEGHVARRIDQQLIEDVDLFVVAEDYHGDRLARLGVDRAKIRLVTDYDPESEKGAPLPDPWYGDLDGFEATLGVLERAIPNLLDDVARGTRA</sequence>
<dbReference type="SMART" id="SM00226">
    <property type="entry name" value="LMWPc"/>
    <property type="match status" value="1"/>
</dbReference>
<dbReference type="InterPro" id="IPR036196">
    <property type="entry name" value="Ptyr_pPase_sf"/>
</dbReference>
<dbReference type="SUPFAM" id="SSF52788">
    <property type="entry name" value="Phosphotyrosine protein phosphatases I"/>
    <property type="match status" value="1"/>
</dbReference>
<dbReference type="CDD" id="cd16343">
    <property type="entry name" value="LMWPTP"/>
    <property type="match status" value="1"/>
</dbReference>
<protein>
    <recommendedName>
        <fullName evidence="2">protein-tyrosine-phosphatase</fullName>
        <ecNumber evidence="2">3.1.3.48</ecNumber>
    </recommendedName>
</protein>
<evidence type="ECO:0000256" key="1">
    <source>
        <dbReference type="ARBA" id="ARBA00011063"/>
    </source>
</evidence>